<keyword evidence="1" id="KW-0175">Coiled coil</keyword>
<dbReference type="GO" id="GO:0017101">
    <property type="term" value="C:aminoacyl-tRNA synthetase multienzyme complex"/>
    <property type="evidence" value="ECO:0007669"/>
    <property type="project" value="TreeGrafter"/>
</dbReference>
<dbReference type="InParanoid" id="C5K6R5"/>
<keyword evidence="3" id="KW-1185">Reference proteome</keyword>
<dbReference type="OrthoDB" id="1350766at2759"/>
<accession>C5K6R5</accession>
<dbReference type="GO" id="GO:0004827">
    <property type="term" value="F:proline-tRNA ligase activity"/>
    <property type="evidence" value="ECO:0007669"/>
    <property type="project" value="InterPro"/>
</dbReference>
<dbReference type="Proteomes" id="UP000007800">
    <property type="component" value="Unassembled WGS sequence"/>
</dbReference>
<dbReference type="GeneID" id="9058802"/>
<gene>
    <name evidence="2" type="ORF">Pmar_PMAR006882</name>
</gene>
<protein>
    <submittedName>
        <fullName evidence="2">Prolyl-tRNA synthetase, putative</fullName>
    </submittedName>
</protein>
<dbReference type="EMBL" id="GG670888">
    <property type="protein sequence ID" value="EER19985.1"/>
    <property type="molecule type" value="Genomic_DNA"/>
</dbReference>
<dbReference type="PANTHER" id="PTHR43382">
    <property type="entry name" value="PROLYL-TRNA SYNTHETASE"/>
    <property type="match status" value="1"/>
</dbReference>
<dbReference type="InterPro" id="IPR045864">
    <property type="entry name" value="aa-tRNA-synth_II/BPL/LPL"/>
</dbReference>
<organism evidence="3">
    <name type="scientific">Perkinsus marinus (strain ATCC 50983 / TXsc)</name>
    <dbReference type="NCBI Taxonomy" id="423536"/>
    <lineage>
        <taxon>Eukaryota</taxon>
        <taxon>Sar</taxon>
        <taxon>Alveolata</taxon>
        <taxon>Perkinsozoa</taxon>
        <taxon>Perkinsea</taxon>
        <taxon>Perkinsida</taxon>
        <taxon>Perkinsidae</taxon>
        <taxon>Perkinsus</taxon>
    </lineage>
</organism>
<evidence type="ECO:0000313" key="2">
    <source>
        <dbReference type="EMBL" id="EER19985.1"/>
    </source>
</evidence>
<evidence type="ECO:0000313" key="3">
    <source>
        <dbReference type="Proteomes" id="UP000007800"/>
    </source>
</evidence>
<keyword evidence="2" id="KW-0030">Aminoacyl-tRNA synthetase</keyword>
<dbReference type="Gene3D" id="3.30.930.10">
    <property type="entry name" value="Bira Bifunctional Protein, Domain 2"/>
    <property type="match status" value="1"/>
</dbReference>
<proteinExistence type="predicted"/>
<feature type="coiled-coil region" evidence="1">
    <location>
        <begin position="608"/>
        <end position="649"/>
    </location>
</feature>
<dbReference type="AlphaFoldDB" id="C5K6R5"/>
<sequence>MMTLLRVDKHKHFKRVVVSTAKRFKSTHLHTDQEPTDVASVLRFTKEKSRRQWFREVVERGGLTKAYDIPGCFIMCPPSMFIWNKIKGRVTDEMRGIGVKSCYFPLFVLKQVRPETVSSEECLPGVVTKAGESKLNELVETRLACDETARRCASDWIRSHRNLPLKLNHWGNSIRFNSRWRHLPFLKCREVLQQEGYAVHGTLEQTEMFITDLFTIYRKVFEELLALPTEEGHSNNGVNRWLDVRVGDKDTIRVLTVAVRYNDNIYYEDSDGSRNSAHSITWCIDFGVIGAMVMVHGDNRGLIIPPIVAETQVVIVPVPPSRGVGPTRWEMEMDAIENECRVSGVCDEQIDKTRYQYSRTNDEELLADELPHTTTTAGVLNFKSETWREQLATLRGVVDAASGSNLELLNERLLSSVRLRKREVDLERREIPVKDRILLELESERESLKEKVKGDRVLHRAWENGNHLTIGEDIARTCIGYAALGRAVSSRETLLWDLEIERAGVREKARALAARENELAHWEKRIEGNRQNIQEREEKLRTLRQQFEDLKNKEVELATLKIKAEMETDRRALIEQQNEVDKLRACLETEEVRLGTVHNTHLSTGQQLLTAERERDALAVQVEQLQESLAEARRQSRLLETTIENDRRAVEKMEHELSMTNIRLQV</sequence>
<dbReference type="GO" id="GO:0005524">
    <property type="term" value="F:ATP binding"/>
    <property type="evidence" value="ECO:0007669"/>
    <property type="project" value="InterPro"/>
</dbReference>
<dbReference type="InterPro" id="IPR004499">
    <property type="entry name" value="Pro-tRNA-ligase_IIa_arc-type"/>
</dbReference>
<dbReference type="SUPFAM" id="SSF55681">
    <property type="entry name" value="Class II aaRS and biotin synthetases"/>
    <property type="match status" value="1"/>
</dbReference>
<dbReference type="GO" id="GO:0005737">
    <property type="term" value="C:cytoplasm"/>
    <property type="evidence" value="ECO:0007669"/>
    <property type="project" value="InterPro"/>
</dbReference>
<feature type="coiled-coil region" evidence="1">
    <location>
        <begin position="512"/>
        <end position="570"/>
    </location>
</feature>
<dbReference type="RefSeq" id="XP_002788189.1">
    <property type="nucleotide sequence ID" value="XM_002788143.1"/>
</dbReference>
<evidence type="ECO:0000256" key="1">
    <source>
        <dbReference type="SAM" id="Coils"/>
    </source>
</evidence>
<dbReference type="GO" id="GO:0006433">
    <property type="term" value="P:prolyl-tRNA aminoacylation"/>
    <property type="evidence" value="ECO:0007669"/>
    <property type="project" value="InterPro"/>
</dbReference>
<reference evidence="2 3" key="1">
    <citation type="submission" date="2008-07" db="EMBL/GenBank/DDBJ databases">
        <authorList>
            <person name="El-Sayed N."/>
            <person name="Caler E."/>
            <person name="Inman J."/>
            <person name="Amedeo P."/>
            <person name="Hass B."/>
            <person name="Wortman J."/>
        </authorList>
    </citation>
    <scope>NUCLEOTIDE SEQUENCE [LARGE SCALE GENOMIC DNA]</scope>
    <source>
        <strain evidence="3">ATCC 50983 / TXsc</strain>
    </source>
</reference>
<dbReference type="PANTHER" id="PTHR43382:SF2">
    <property type="entry name" value="BIFUNCTIONAL GLUTAMATE_PROLINE--TRNA LIGASE"/>
    <property type="match status" value="1"/>
</dbReference>
<keyword evidence="2" id="KW-0436">Ligase</keyword>
<name>C5K6R5_PERM5</name>